<accession>A0AC61RZY4</accession>
<sequence length="445" mass="50441">MDEKSGEKEDYRIIETKRNTEPFQIEEVTEQVILAGVSFQENDDTEASLLELAELAETAGAKVLGSVIQSREHIHPGTYLGTGKLQELRQMAAELGATGIVCDDELSPAQLRNMEQELECKVMDRTLLILDIFAARASTSEGKIQVELAQLKYRMTRLTGLGLSLSRLGGGIGTRGPGEKKLEMDRRLIKNRIAQLNRELKQVKKHREINRGQREKNRMKVAAIVGYTNAGKSTLLNRLTHASVLEEDKLFATLDPTTRSLKLESGQEVLLTDTVGFIRKLPHHLIQAFGSTLEEAKYADIIIHVIDASNPQWEKQMQIVYETLEHLGVSGKKRITLWNKQDKVTEKELFKDPQADRMFQISAKTGEGLKEFLEALEEILREDKQLLEGIFSYEKGNRISAIRKYGELLQEEYREEGIYVKAYVPAELYPNLEVDMSKIREQGLQ</sequence>
<reference evidence="1" key="1">
    <citation type="submission" date="2019-04" db="EMBL/GenBank/DDBJ databases">
        <title>Microbes associate with the intestines of laboratory mice.</title>
        <authorList>
            <person name="Navarre W."/>
            <person name="Wong E."/>
            <person name="Huang K."/>
            <person name="Tropini C."/>
            <person name="Ng K."/>
            <person name="Yu B."/>
        </authorList>
    </citation>
    <scope>NUCLEOTIDE SEQUENCE</scope>
    <source>
        <strain evidence="1">NM01_1-7b</strain>
    </source>
</reference>
<proteinExistence type="predicted"/>
<evidence type="ECO:0000313" key="2">
    <source>
        <dbReference type="Proteomes" id="UP000304953"/>
    </source>
</evidence>
<dbReference type="EMBL" id="SRYA01000005">
    <property type="protein sequence ID" value="TGY97753.1"/>
    <property type="molecule type" value="Genomic_DNA"/>
</dbReference>
<comment type="caution">
    <text evidence="1">The sequence shown here is derived from an EMBL/GenBank/DDBJ whole genome shotgun (WGS) entry which is preliminary data.</text>
</comment>
<gene>
    <name evidence="1" type="primary">hflX</name>
    <name evidence="1" type="ORF">E5329_03425</name>
</gene>
<organism evidence="1 2">
    <name type="scientific">Petralouisia muris</name>
    <dbReference type="NCBI Taxonomy" id="3032872"/>
    <lineage>
        <taxon>Bacteria</taxon>
        <taxon>Bacillati</taxon>
        <taxon>Bacillota</taxon>
        <taxon>Clostridia</taxon>
        <taxon>Lachnospirales</taxon>
        <taxon>Lachnospiraceae</taxon>
        <taxon>Petralouisia</taxon>
    </lineage>
</organism>
<evidence type="ECO:0000313" key="1">
    <source>
        <dbReference type="EMBL" id="TGY97753.1"/>
    </source>
</evidence>
<dbReference type="Proteomes" id="UP000304953">
    <property type="component" value="Unassembled WGS sequence"/>
</dbReference>
<keyword evidence="2" id="KW-1185">Reference proteome</keyword>
<protein>
    <submittedName>
        <fullName evidence="1">GTPase HflX</fullName>
    </submittedName>
</protein>
<name>A0AC61RZY4_9FIRM</name>